<evidence type="ECO:0000259" key="3">
    <source>
        <dbReference type="Pfam" id="PF01551"/>
    </source>
</evidence>
<feature type="signal peptide" evidence="2">
    <location>
        <begin position="1"/>
        <end position="18"/>
    </location>
</feature>
<dbReference type="Proteomes" id="UP000564573">
    <property type="component" value="Unassembled WGS sequence"/>
</dbReference>
<protein>
    <submittedName>
        <fullName evidence="4">Murein DD-endopeptidase MepM/ murein hydrolase activator NlpD</fullName>
    </submittedName>
</protein>
<dbReference type="GO" id="GO:0004222">
    <property type="term" value="F:metalloendopeptidase activity"/>
    <property type="evidence" value="ECO:0007669"/>
    <property type="project" value="TreeGrafter"/>
</dbReference>
<sequence length="205" mass="20957">MAVAVVTAVVTVVTAVTALVPPDITAAPGPRSGAGGTAGTEIAGAEVAGAETAAVRSLRATGEPHAEVTFTWPLTPQPEVVRPFDPPDSEYGPGHRGVDLAAEPGKPVSAAAAGRIVHAGDLAGRGVVSIEHPGGLRTTYEPLSVQVAEGERVEAGRRIGTVTRGHDGCDRAACLHWGLRRGERYLDPLTVVPAAGPLRLKPWPG</sequence>
<name>A0A839XF58_9PSEU</name>
<comment type="caution">
    <text evidence="4">The sequence shown here is derived from an EMBL/GenBank/DDBJ whole genome shotgun (WGS) entry which is preliminary data.</text>
</comment>
<dbReference type="AlphaFoldDB" id="A0A839XF58"/>
<reference evidence="4 5" key="1">
    <citation type="submission" date="2020-08" db="EMBL/GenBank/DDBJ databases">
        <title>Sequencing the genomes of 1000 actinobacteria strains.</title>
        <authorList>
            <person name="Klenk H.-P."/>
        </authorList>
    </citation>
    <scope>NUCLEOTIDE SEQUENCE [LARGE SCALE GENOMIC DNA]</scope>
    <source>
        <strain evidence="4 5">DSM 45267</strain>
    </source>
</reference>
<organism evidence="4 5">
    <name type="scientific">Prauserella sediminis</name>
    <dbReference type="NCBI Taxonomy" id="577680"/>
    <lineage>
        <taxon>Bacteria</taxon>
        <taxon>Bacillati</taxon>
        <taxon>Actinomycetota</taxon>
        <taxon>Actinomycetes</taxon>
        <taxon>Pseudonocardiales</taxon>
        <taxon>Pseudonocardiaceae</taxon>
        <taxon>Prauserella</taxon>
        <taxon>Prauserella salsuginis group</taxon>
    </lineage>
</organism>
<dbReference type="RefSeq" id="WP_323985088.1">
    <property type="nucleotide sequence ID" value="NZ_JACIBS010000001.1"/>
</dbReference>
<keyword evidence="1 2" id="KW-0732">Signal</keyword>
<dbReference type="InterPro" id="IPR011055">
    <property type="entry name" value="Dup_hybrid_motif"/>
</dbReference>
<feature type="chain" id="PRO_5039656305" evidence="2">
    <location>
        <begin position="19"/>
        <end position="205"/>
    </location>
</feature>
<evidence type="ECO:0000313" key="4">
    <source>
        <dbReference type="EMBL" id="MBB3661391.1"/>
    </source>
</evidence>
<dbReference type="InterPro" id="IPR050570">
    <property type="entry name" value="Cell_wall_metabolism_enzyme"/>
</dbReference>
<dbReference type="InterPro" id="IPR016047">
    <property type="entry name" value="M23ase_b-sheet_dom"/>
</dbReference>
<keyword evidence="5" id="KW-1185">Reference proteome</keyword>
<dbReference type="Pfam" id="PF01551">
    <property type="entry name" value="Peptidase_M23"/>
    <property type="match status" value="1"/>
</dbReference>
<accession>A0A839XF58</accession>
<dbReference type="SUPFAM" id="SSF51261">
    <property type="entry name" value="Duplicated hybrid motif"/>
    <property type="match status" value="1"/>
</dbReference>
<dbReference type="PANTHER" id="PTHR21666:SF289">
    <property type="entry name" value="L-ALA--D-GLU ENDOPEPTIDASE"/>
    <property type="match status" value="1"/>
</dbReference>
<proteinExistence type="predicted"/>
<feature type="domain" description="M23ase beta-sheet core" evidence="3">
    <location>
        <begin position="94"/>
        <end position="188"/>
    </location>
</feature>
<dbReference type="EMBL" id="JACIBS010000001">
    <property type="protein sequence ID" value="MBB3661391.1"/>
    <property type="molecule type" value="Genomic_DNA"/>
</dbReference>
<dbReference type="PANTHER" id="PTHR21666">
    <property type="entry name" value="PEPTIDASE-RELATED"/>
    <property type="match status" value="1"/>
</dbReference>
<dbReference type="CDD" id="cd12797">
    <property type="entry name" value="M23_peptidase"/>
    <property type="match status" value="1"/>
</dbReference>
<evidence type="ECO:0000256" key="1">
    <source>
        <dbReference type="ARBA" id="ARBA00022729"/>
    </source>
</evidence>
<dbReference type="Gene3D" id="2.70.70.10">
    <property type="entry name" value="Glucose Permease (Domain IIA)"/>
    <property type="match status" value="1"/>
</dbReference>
<evidence type="ECO:0000256" key="2">
    <source>
        <dbReference type="SAM" id="SignalP"/>
    </source>
</evidence>
<evidence type="ECO:0000313" key="5">
    <source>
        <dbReference type="Proteomes" id="UP000564573"/>
    </source>
</evidence>
<gene>
    <name evidence="4" type="ORF">FB384_000295</name>
</gene>
<keyword evidence="4" id="KW-0378">Hydrolase</keyword>